<gene>
    <name evidence="1" type="ORF">OS493_000552</name>
</gene>
<dbReference type="EMBL" id="MU825396">
    <property type="protein sequence ID" value="KAJ7394726.1"/>
    <property type="molecule type" value="Genomic_DNA"/>
</dbReference>
<proteinExistence type="predicted"/>
<sequence length="101" mass="11603">MMENETGKYNFCTGPGVFIRKARHRSWAKILTYAFVYELKDSSKDITGVEDSVMVSIHLKCRKCSLFCSKYKMTSVKSLLLYGAISHTFPISYVIDCQNDR</sequence>
<dbReference type="AlphaFoldDB" id="A0A9X0A788"/>
<dbReference type="Proteomes" id="UP001163046">
    <property type="component" value="Unassembled WGS sequence"/>
</dbReference>
<protein>
    <submittedName>
        <fullName evidence="1">Uncharacterized protein</fullName>
    </submittedName>
</protein>
<accession>A0A9X0A788</accession>
<name>A0A9X0A788_9CNID</name>
<organism evidence="1 2">
    <name type="scientific">Desmophyllum pertusum</name>
    <dbReference type="NCBI Taxonomy" id="174260"/>
    <lineage>
        <taxon>Eukaryota</taxon>
        <taxon>Metazoa</taxon>
        <taxon>Cnidaria</taxon>
        <taxon>Anthozoa</taxon>
        <taxon>Hexacorallia</taxon>
        <taxon>Scleractinia</taxon>
        <taxon>Caryophylliina</taxon>
        <taxon>Caryophylliidae</taxon>
        <taxon>Desmophyllum</taxon>
    </lineage>
</organism>
<evidence type="ECO:0000313" key="1">
    <source>
        <dbReference type="EMBL" id="KAJ7394726.1"/>
    </source>
</evidence>
<comment type="caution">
    <text evidence="1">The sequence shown here is derived from an EMBL/GenBank/DDBJ whole genome shotgun (WGS) entry which is preliminary data.</text>
</comment>
<reference evidence="1" key="1">
    <citation type="submission" date="2023-01" db="EMBL/GenBank/DDBJ databases">
        <title>Genome assembly of the deep-sea coral Lophelia pertusa.</title>
        <authorList>
            <person name="Herrera S."/>
            <person name="Cordes E."/>
        </authorList>
    </citation>
    <scope>NUCLEOTIDE SEQUENCE</scope>
    <source>
        <strain evidence="1">USNM1676648</strain>
        <tissue evidence="1">Polyp</tissue>
    </source>
</reference>
<evidence type="ECO:0000313" key="2">
    <source>
        <dbReference type="Proteomes" id="UP001163046"/>
    </source>
</evidence>
<keyword evidence="2" id="KW-1185">Reference proteome</keyword>